<reference evidence="2 3" key="1">
    <citation type="submission" date="2014-02" db="EMBL/GenBank/DDBJ databases">
        <title>Diversity of Thermotogales isolates from hydrothermal vents.</title>
        <authorList>
            <person name="Haverkamp T.H.A."/>
            <person name="Lossouarn J."/>
            <person name="Geslin C."/>
            <person name="Nesbo C.L."/>
        </authorList>
    </citation>
    <scope>NUCLEOTIDE SEQUENCE [LARGE SCALE GENOMIC DNA]</scope>
    <source>
        <strain evidence="2 3">431</strain>
    </source>
</reference>
<feature type="signal peptide" evidence="1">
    <location>
        <begin position="1"/>
        <end position="19"/>
    </location>
</feature>
<sequence>MKKLVVLLVSLFILSAVFAVTPEVSWKGTASFTLGVDEKGLDVSGGLIKPKVLWSPSSDTQFGVSFGIDLVGKSLTLYSISFENSIFGLTYANGASAFQYFVGTDRDKNPLMTAEGNIAVTLKAVDGLTVVYQDILRTVDYNTGVLAGEKWFNDFVGLTYSVAGVNLSAAFYDADTASTTNTFEYGVNANTELDLGFGSLTLDGVFGMVDGANTTAYGISESFSAEFSILTLTQTFAWKENVENFEYAGDSSAKTLSVKAAVSYEMEPVTLGADATFKIGDLSSPTEFTVPVNLSLGFANDMVSANAKVSWGDIVAAATDLVVNADLSVTPVDAFTLSGAVKYLMDGNEFGYYAKASYAIDDNTTLCAFYGILYDKDGDGAADINKDDAQWYAKLSWSVSF</sequence>
<accession>A0ABM6GCL3</accession>
<proteinExistence type="predicted"/>
<dbReference type="RefSeq" id="WP_012056413.1">
    <property type="nucleotide sequence ID" value="NZ_CP007389.1"/>
</dbReference>
<evidence type="ECO:0000313" key="3">
    <source>
        <dbReference type="Proteomes" id="UP000185490"/>
    </source>
</evidence>
<gene>
    <name evidence="2" type="ORF">BW47_00965</name>
</gene>
<dbReference type="EMBL" id="CP007389">
    <property type="protein sequence ID" value="APT73249.1"/>
    <property type="molecule type" value="Genomic_DNA"/>
</dbReference>
<keyword evidence="3" id="KW-1185">Reference proteome</keyword>
<feature type="chain" id="PRO_5046178348" evidence="1">
    <location>
        <begin position="20"/>
        <end position="401"/>
    </location>
</feature>
<name>A0ABM6GCL3_9BACT</name>
<dbReference type="Proteomes" id="UP000185490">
    <property type="component" value="Chromosome"/>
</dbReference>
<keyword evidence="1" id="KW-0732">Signal</keyword>
<evidence type="ECO:0000313" key="2">
    <source>
        <dbReference type="EMBL" id="APT73249.1"/>
    </source>
</evidence>
<organism evidence="2 3">
    <name type="scientific">Thermosipho melanesiensis</name>
    <dbReference type="NCBI Taxonomy" id="46541"/>
    <lineage>
        <taxon>Bacteria</taxon>
        <taxon>Thermotogati</taxon>
        <taxon>Thermotogota</taxon>
        <taxon>Thermotogae</taxon>
        <taxon>Thermotogales</taxon>
        <taxon>Fervidobacteriaceae</taxon>
        <taxon>Thermosipho</taxon>
    </lineage>
</organism>
<protein>
    <submittedName>
        <fullName evidence="2">Uncharacterized protein</fullName>
    </submittedName>
</protein>
<evidence type="ECO:0000256" key="1">
    <source>
        <dbReference type="SAM" id="SignalP"/>
    </source>
</evidence>